<dbReference type="SMART" id="SM00220">
    <property type="entry name" value="S_TKc"/>
    <property type="match status" value="1"/>
</dbReference>
<feature type="compositionally biased region" description="Polar residues" evidence="6">
    <location>
        <begin position="222"/>
        <end position="243"/>
    </location>
</feature>
<keyword evidence="5" id="KW-0067">ATP-binding</keyword>
<evidence type="ECO:0000256" key="2">
    <source>
        <dbReference type="ARBA" id="ARBA00022679"/>
    </source>
</evidence>
<feature type="compositionally biased region" description="Low complexity" evidence="6">
    <location>
        <begin position="786"/>
        <end position="799"/>
    </location>
</feature>
<feature type="region of interest" description="Disordered" evidence="6">
    <location>
        <begin position="964"/>
        <end position="1048"/>
    </location>
</feature>
<keyword evidence="1" id="KW-0723">Serine/threonine-protein kinase</keyword>
<dbReference type="InterPro" id="IPR050117">
    <property type="entry name" value="MAPK"/>
</dbReference>
<dbReference type="CDD" id="cd07830">
    <property type="entry name" value="STKc_MAK_like"/>
    <property type="match status" value="1"/>
</dbReference>
<feature type="region of interest" description="Disordered" evidence="6">
    <location>
        <begin position="69"/>
        <end position="261"/>
    </location>
</feature>
<dbReference type="InterPro" id="IPR008271">
    <property type="entry name" value="Ser/Thr_kinase_AS"/>
</dbReference>
<protein>
    <submittedName>
        <fullName evidence="8">BQ2448_948 protein</fullName>
    </submittedName>
</protein>
<dbReference type="EMBL" id="FMSP01000003">
    <property type="protein sequence ID" value="SCV68827.1"/>
    <property type="molecule type" value="Genomic_DNA"/>
</dbReference>
<proteinExistence type="predicted"/>
<feature type="compositionally biased region" description="Low complexity" evidence="6">
    <location>
        <begin position="69"/>
        <end position="94"/>
    </location>
</feature>
<evidence type="ECO:0000256" key="6">
    <source>
        <dbReference type="SAM" id="MobiDB-lite"/>
    </source>
</evidence>
<feature type="compositionally biased region" description="Basic and acidic residues" evidence="6">
    <location>
        <begin position="1239"/>
        <end position="1263"/>
    </location>
</feature>
<feature type="compositionally biased region" description="Polar residues" evidence="6">
    <location>
        <begin position="1138"/>
        <end position="1164"/>
    </location>
</feature>
<feature type="compositionally biased region" description="Basic and acidic residues" evidence="6">
    <location>
        <begin position="1012"/>
        <end position="1048"/>
    </location>
</feature>
<dbReference type="PANTHER" id="PTHR24055">
    <property type="entry name" value="MITOGEN-ACTIVATED PROTEIN KINASE"/>
    <property type="match status" value="1"/>
</dbReference>
<dbReference type="PROSITE" id="PS00108">
    <property type="entry name" value="PROTEIN_KINASE_ST"/>
    <property type="match status" value="1"/>
</dbReference>
<keyword evidence="2" id="KW-0808">Transferase</keyword>
<dbReference type="Proteomes" id="UP000198372">
    <property type="component" value="Unassembled WGS sequence"/>
</dbReference>
<dbReference type="GO" id="GO:0004674">
    <property type="term" value="F:protein serine/threonine kinase activity"/>
    <property type="evidence" value="ECO:0007669"/>
    <property type="project" value="UniProtKB-KW"/>
</dbReference>
<feature type="compositionally biased region" description="Pro residues" evidence="6">
    <location>
        <begin position="1291"/>
        <end position="1307"/>
    </location>
</feature>
<feature type="compositionally biased region" description="Polar residues" evidence="6">
    <location>
        <begin position="899"/>
        <end position="914"/>
    </location>
</feature>
<evidence type="ECO:0000313" key="8">
    <source>
        <dbReference type="EMBL" id="SCV68827.1"/>
    </source>
</evidence>
<dbReference type="STRING" id="269621.A0A238F6P6"/>
<evidence type="ECO:0000256" key="5">
    <source>
        <dbReference type="ARBA" id="ARBA00022840"/>
    </source>
</evidence>
<evidence type="ECO:0000256" key="3">
    <source>
        <dbReference type="ARBA" id="ARBA00022741"/>
    </source>
</evidence>
<name>A0A238F6P6_9BASI</name>
<dbReference type="Pfam" id="PF00069">
    <property type="entry name" value="Pkinase"/>
    <property type="match status" value="1"/>
</dbReference>
<feature type="region of interest" description="Disordered" evidence="6">
    <location>
        <begin position="892"/>
        <end position="940"/>
    </location>
</feature>
<dbReference type="GO" id="GO:0005524">
    <property type="term" value="F:ATP binding"/>
    <property type="evidence" value="ECO:0007669"/>
    <property type="project" value="UniProtKB-KW"/>
</dbReference>
<dbReference type="FunFam" id="1.10.510.10:FF:000624">
    <property type="entry name" value="Mitogen-activated protein kinase"/>
    <property type="match status" value="1"/>
</dbReference>
<dbReference type="SUPFAM" id="SSF56112">
    <property type="entry name" value="Protein kinase-like (PK-like)"/>
    <property type="match status" value="1"/>
</dbReference>
<reference evidence="9" key="1">
    <citation type="submission" date="2016-09" db="EMBL/GenBank/DDBJ databases">
        <authorList>
            <person name="Jeantristanb JTB J.-T."/>
            <person name="Ricardo R."/>
        </authorList>
    </citation>
    <scope>NUCLEOTIDE SEQUENCE [LARGE SCALE GENOMIC DNA]</scope>
</reference>
<dbReference type="InterPro" id="IPR011009">
    <property type="entry name" value="Kinase-like_dom_sf"/>
</dbReference>
<feature type="region of interest" description="Disordered" evidence="6">
    <location>
        <begin position="1060"/>
        <end position="1168"/>
    </location>
</feature>
<feature type="compositionally biased region" description="Low complexity" evidence="6">
    <location>
        <begin position="817"/>
        <end position="835"/>
    </location>
</feature>
<keyword evidence="4" id="KW-0418">Kinase</keyword>
<accession>A0A238F6P6</accession>
<feature type="region of interest" description="Disordered" evidence="6">
    <location>
        <begin position="1327"/>
        <end position="1346"/>
    </location>
</feature>
<keyword evidence="3" id="KW-0547">Nucleotide-binding</keyword>
<dbReference type="OrthoDB" id="2158884at2759"/>
<feature type="region of interest" description="Disordered" evidence="6">
    <location>
        <begin position="756"/>
        <end position="850"/>
    </location>
</feature>
<feature type="compositionally biased region" description="Polar residues" evidence="6">
    <location>
        <begin position="1092"/>
        <end position="1103"/>
    </location>
</feature>
<feature type="compositionally biased region" description="Low complexity" evidence="6">
    <location>
        <begin position="151"/>
        <end position="173"/>
    </location>
</feature>
<dbReference type="Gene3D" id="3.30.200.20">
    <property type="entry name" value="Phosphorylase Kinase, domain 1"/>
    <property type="match status" value="1"/>
</dbReference>
<dbReference type="PROSITE" id="PS50011">
    <property type="entry name" value="PROTEIN_KINASE_DOM"/>
    <property type="match status" value="1"/>
</dbReference>
<evidence type="ECO:0000313" key="9">
    <source>
        <dbReference type="Proteomes" id="UP000198372"/>
    </source>
</evidence>
<evidence type="ECO:0000259" key="7">
    <source>
        <dbReference type="PROSITE" id="PS50011"/>
    </source>
</evidence>
<feature type="compositionally biased region" description="Low complexity" evidence="6">
    <location>
        <begin position="125"/>
        <end position="141"/>
    </location>
</feature>
<organism evidence="8 9">
    <name type="scientific">Microbotryum intermedium</name>
    <dbReference type="NCBI Taxonomy" id="269621"/>
    <lineage>
        <taxon>Eukaryota</taxon>
        <taxon>Fungi</taxon>
        <taxon>Dikarya</taxon>
        <taxon>Basidiomycota</taxon>
        <taxon>Pucciniomycotina</taxon>
        <taxon>Microbotryomycetes</taxon>
        <taxon>Microbotryales</taxon>
        <taxon>Microbotryaceae</taxon>
        <taxon>Microbotryum</taxon>
    </lineage>
</organism>
<keyword evidence="9" id="KW-1185">Reference proteome</keyword>
<feature type="compositionally biased region" description="Polar residues" evidence="6">
    <location>
        <begin position="1272"/>
        <end position="1285"/>
    </location>
</feature>
<evidence type="ECO:0000256" key="4">
    <source>
        <dbReference type="ARBA" id="ARBA00022777"/>
    </source>
</evidence>
<feature type="domain" description="Protein kinase" evidence="7">
    <location>
        <begin position="271"/>
        <end position="639"/>
    </location>
</feature>
<evidence type="ECO:0000256" key="1">
    <source>
        <dbReference type="ARBA" id="ARBA00022527"/>
    </source>
</evidence>
<dbReference type="InterPro" id="IPR000719">
    <property type="entry name" value="Prot_kinase_dom"/>
</dbReference>
<gene>
    <name evidence="8" type="ORF">BQ2448_948</name>
</gene>
<feature type="region of interest" description="Disordered" evidence="6">
    <location>
        <begin position="1233"/>
        <end position="1319"/>
    </location>
</feature>
<sequence length="1346" mass="143023">MAPAALVARPSCSNNEVVVGPGHHYNGVAGMTGPKYELASRGGAAAETNHASTSNLSAASGDYGGAGFGSSHAASTSSLHGLLNRPLSSNSNSPSPSPLPSPSYAQPQQHLHHQLQQQQHHHHSASLASTGSASTSASTGTNAVGSGSGPASWFRSSHSAASSSNGAASLAGSPHHHPSQSPTLPRPSPIPSYASHHAPRPHQPLHVSSSSSGGSFVHDRSTSNSESLASGLTSPASAHSTSSRGHKFSPPMPNIPPITRQFLPPLEPRSYTIIKEVGDGSFGTVWLADWHSELQLPPGTLPPGPSSRPEYKGKRLVAIKRMKKAFEGGWAECTKLKELKSLQSIPMHPNIIPLYDAFLLPSSKELYFVFECMEGNLYQLTKSRKGRPLASGLTASIFEQILAGLDHIHRSGFFHRDMKPENLLITTTGLADYPASSLFANATTPPEKDVVVSVKLADFGLARETASQPPYTEYVSTRWYRAPEVLLRSRDYSNPVDMWALGTIMLEVLTLKPIFPGDSEVDQVFKICEVLGDPSTDYGVDERGRTRGGGLWPRGVKMAKDVGFAFSKVSQRRRRGVAVRIKLIFDEPSTRLQIPPRTFSSLFDPNTVSPQMIDCIADLLRYEPRARLTARQCIDHAYFREVAYRYAPYRTPGSSKPASAAAHELMYQAPSLHGLTISTTSAASASIAASAPSPRVLPPAHGNTPSRYKPPFQVGTEANGRFLPAVDRGDSNSGYRYYPDETSSIASGMSNYPIPVSSAPAATPDNGSTLDHTMASYPESLSDGQSASLRPPSRSSLWSMNTGEESWGMTPKEPYRSPASASASPAHMQAQSAHSLPHANPREMGGLLPRRPSFSGVSLAASTFYDGSVFEGITQERPSSIMSFPVGYGTLDDAPSPTFPDSPSSNFTTGSTETNARRQLEHQQQQAPARQGPNLGLGFAAAPAPAAAPAKTGRWGLSKVFSGDSSGNTAAAAAPAASSNHSLKRTPSAASSLNGGTPMEGITTEAAAAPKTKKELKALEKASKAAEKASRDVERAKRDAAMQASRERARAVMQKKTQLREAADPLHNFSNSPRLVAPVENKGKGRAADTMSVHSSMSQNSFKSKMPQIVEDTSRLQVTGHKTRRRHDDDDVHSVSSGETSSVRGRTAHSISGQSISSIATSASDPERRLRQEQLAELGLTRVPSLSSLNSMTSASARSVYPAGYSTPGHYTRTGTGHSSLESSLVRQMNGLATSSRVSAERGESRGARASSPRDGHSHHERYSPYPFPNSAAGSSTSLSRQQSAHHIGQSPPPQSPVAQPLPPISPYDPSGMVSGAPSIASFHSSSVFQSSGLNPTRSSPPPQTS</sequence>
<dbReference type="Gene3D" id="1.10.510.10">
    <property type="entry name" value="Transferase(Phosphotransferase) domain 1"/>
    <property type="match status" value="1"/>
</dbReference>